<evidence type="ECO:0000256" key="1">
    <source>
        <dbReference type="SAM" id="MobiDB-lite"/>
    </source>
</evidence>
<dbReference type="InterPro" id="IPR016024">
    <property type="entry name" value="ARM-type_fold"/>
</dbReference>
<name>A0A2V0PNR4_9CHLO</name>
<accession>A0A2V0PNR4</accession>
<dbReference type="Gene3D" id="1.25.10.10">
    <property type="entry name" value="Leucine-rich Repeat Variant"/>
    <property type="match status" value="2"/>
</dbReference>
<feature type="compositionally biased region" description="Gly residues" evidence="1">
    <location>
        <begin position="356"/>
        <end position="373"/>
    </location>
</feature>
<dbReference type="InParanoid" id="A0A2V0PNR4"/>
<keyword evidence="3" id="KW-1185">Reference proteome</keyword>
<dbReference type="EMBL" id="BDRX01000164">
    <property type="protein sequence ID" value="GBF99600.1"/>
    <property type="molecule type" value="Genomic_DNA"/>
</dbReference>
<dbReference type="AlphaFoldDB" id="A0A2V0PNR4"/>
<sequence>MLKRKRAAGDLLDEAVEALEQASGHGGPETKIQALQALVALVDPVDETYEVQRRALDAGAVEVVRQLLEEPSEGGAAAAAAAAALAALTRHASRVEAARLALNPVQEVVGGDDGVISILVGMRFGGGDAPAAAATEALSALTSHSRSNTLALMREVVHRLACGEARALSALDDLAAGLDARDDVAVVTDQALMPALGFLREGEPRDRAAAARLLAGIADARPGPAAFLLAEGALPHAAALLRQGDLEARDAAAHLAWVLVRGERRVLAPSRGALGCEGAALVGPLLELVEAAEQAERQRDAAEGAPSGSGDDGGGDGEGERGGEPAPAVDNGDAALLLLRALTAADPDAAARLRGAGSGWAGEGDARGGGGAGRSCAVM</sequence>
<reference evidence="2 3" key="1">
    <citation type="journal article" date="2018" name="Sci. Rep.">
        <title>Raphidocelis subcapitata (=Pseudokirchneriella subcapitata) provides an insight into genome evolution and environmental adaptations in the Sphaeropleales.</title>
        <authorList>
            <person name="Suzuki S."/>
            <person name="Yamaguchi H."/>
            <person name="Nakajima N."/>
            <person name="Kawachi M."/>
        </authorList>
    </citation>
    <scope>NUCLEOTIDE SEQUENCE [LARGE SCALE GENOMIC DNA]</scope>
    <source>
        <strain evidence="2 3">NIES-35</strain>
    </source>
</reference>
<comment type="caution">
    <text evidence="2">The sequence shown here is derived from an EMBL/GenBank/DDBJ whole genome shotgun (WGS) entry which is preliminary data.</text>
</comment>
<dbReference type="InterPro" id="IPR011989">
    <property type="entry name" value="ARM-like"/>
</dbReference>
<evidence type="ECO:0000313" key="2">
    <source>
        <dbReference type="EMBL" id="GBF99600.1"/>
    </source>
</evidence>
<dbReference type="Proteomes" id="UP000247498">
    <property type="component" value="Unassembled WGS sequence"/>
</dbReference>
<dbReference type="OrthoDB" id="557717at2759"/>
<organism evidence="2 3">
    <name type="scientific">Raphidocelis subcapitata</name>
    <dbReference type="NCBI Taxonomy" id="307507"/>
    <lineage>
        <taxon>Eukaryota</taxon>
        <taxon>Viridiplantae</taxon>
        <taxon>Chlorophyta</taxon>
        <taxon>core chlorophytes</taxon>
        <taxon>Chlorophyceae</taxon>
        <taxon>CS clade</taxon>
        <taxon>Sphaeropleales</taxon>
        <taxon>Selenastraceae</taxon>
        <taxon>Raphidocelis</taxon>
    </lineage>
</organism>
<gene>
    <name evidence="2" type="ORF">Rsub_12064</name>
</gene>
<protein>
    <submittedName>
        <fullName evidence="2">Uncharacterized protein</fullName>
    </submittedName>
</protein>
<proteinExistence type="predicted"/>
<feature type="region of interest" description="Disordered" evidence="1">
    <location>
        <begin position="355"/>
        <end position="379"/>
    </location>
</feature>
<evidence type="ECO:0000313" key="3">
    <source>
        <dbReference type="Proteomes" id="UP000247498"/>
    </source>
</evidence>
<feature type="region of interest" description="Disordered" evidence="1">
    <location>
        <begin position="294"/>
        <end position="330"/>
    </location>
</feature>
<dbReference type="SUPFAM" id="SSF48371">
    <property type="entry name" value="ARM repeat"/>
    <property type="match status" value="1"/>
</dbReference>